<dbReference type="Proteomes" id="UP001175271">
    <property type="component" value="Unassembled WGS sequence"/>
</dbReference>
<keyword evidence="1" id="KW-0732">Signal</keyword>
<dbReference type="AlphaFoldDB" id="A0AA39HBH2"/>
<reference evidence="2" key="1">
    <citation type="submission" date="2023-06" db="EMBL/GenBank/DDBJ databases">
        <title>Genomic analysis of the entomopathogenic nematode Steinernema hermaphroditum.</title>
        <authorList>
            <person name="Schwarz E.M."/>
            <person name="Heppert J.K."/>
            <person name="Baniya A."/>
            <person name="Schwartz H.T."/>
            <person name="Tan C.-H."/>
            <person name="Antoshechkin I."/>
            <person name="Sternberg P.W."/>
            <person name="Goodrich-Blair H."/>
            <person name="Dillman A.R."/>
        </authorList>
    </citation>
    <scope>NUCLEOTIDE SEQUENCE</scope>
    <source>
        <strain evidence="2">PS9179</strain>
        <tissue evidence="2">Whole animal</tissue>
    </source>
</reference>
<evidence type="ECO:0000313" key="2">
    <source>
        <dbReference type="EMBL" id="KAK0401773.1"/>
    </source>
</evidence>
<keyword evidence="3" id="KW-1185">Reference proteome</keyword>
<sequence>MHQKKLLSLVILFTLSVLVMDTMGNPAVVAAVEEYCCQGHFACSSHCKKTGCGGAQCSNFGSCQNACICSNCRG</sequence>
<dbReference type="EMBL" id="JAUCMV010000004">
    <property type="protein sequence ID" value="KAK0401773.1"/>
    <property type="molecule type" value="Genomic_DNA"/>
</dbReference>
<evidence type="ECO:0000256" key="1">
    <source>
        <dbReference type="SAM" id="SignalP"/>
    </source>
</evidence>
<feature type="signal peptide" evidence="1">
    <location>
        <begin position="1"/>
        <end position="24"/>
    </location>
</feature>
<comment type="caution">
    <text evidence="2">The sequence shown here is derived from an EMBL/GenBank/DDBJ whole genome shotgun (WGS) entry which is preliminary data.</text>
</comment>
<name>A0AA39HBH2_9BILA</name>
<protein>
    <recommendedName>
        <fullName evidence="4">Invertebrate defensins family profile domain-containing protein</fullName>
    </recommendedName>
</protein>
<organism evidence="2 3">
    <name type="scientific">Steinernema hermaphroditum</name>
    <dbReference type="NCBI Taxonomy" id="289476"/>
    <lineage>
        <taxon>Eukaryota</taxon>
        <taxon>Metazoa</taxon>
        <taxon>Ecdysozoa</taxon>
        <taxon>Nematoda</taxon>
        <taxon>Chromadorea</taxon>
        <taxon>Rhabditida</taxon>
        <taxon>Tylenchina</taxon>
        <taxon>Panagrolaimomorpha</taxon>
        <taxon>Strongyloidoidea</taxon>
        <taxon>Steinernematidae</taxon>
        <taxon>Steinernema</taxon>
    </lineage>
</organism>
<proteinExistence type="predicted"/>
<accession>A0AA39HBH2</accession>
<feature type="chain" id="PRO_5041448445" description="Invertebrate defensins family profile domain-containing protein" evidence="1">
    <location>
        <begin position="25"/>
        <end position="74"/>
    </location>
</feature>
<gene>
    <name evidence="2" type="ORF">QR680_015961</name>
</gene>
<evidence type="ECO:0000313" key="3">
    <source>
        <dbReference type="Proteomes" id="UP001175271"/>
    </source>
</evidence>
<evidence type="ECO:0008006" key="4">
    <source>
        <dbReference type="Google" id="ProtNLM"/>
    </source>
</evidence>